<feature type="transmembrane region" description="Helical" evidence="12">
    <location>
        <begin position="21"/>
        <end position="41"/>
    </location>
</feature>
<comment type="subcellular location">
    <subcellularLocation>
        <location evidence="1">Membrane</location>
        <topology evidence="1">Multi-pass membrane protein</topology>
    </subcellularLocation>
</comment>
<dbReference type="InterPro" id="IPR015876">
    <property type="entry name" value="Acyl-CoA_DS"/>
</dbReference>
<evidence type="ECO:0000256" key="9">
    <source>
        <dbReference type="ARBA" id="ARBA00023098"/>
    </source>
</evidence>
<sequence length="252" mass="30506">MEAKVVPDLIKNRLVQFQHKYDFLCMLISNGIAFLVVGWFLDDYMGAFFLACWTRLFLLHHFTWFINSLAHTWGDRPFCQEQSAVNNYILALLTFGEGYHNYHHTFCNDYRNGIRWFHFDPTKWLIWTLSKCGLTKELKRMDSYTIQKRMVLERKRLLLGRVCNLWYVKKDELEKLVRELAEKLVVEFAEFNQLRVNYRLARKEGREPDQLKFFKQKLSILRKNLKSNWRLWKQLSRHILKLKPFESFPCPI</sequence>
<dbReference type="EMBL" id="JSAN01000097">
    <property type="protein sequence ID" value="KIC71323.1"/>
    <property type="molecule type" value="Genomic_DNA"/>
</dbReference>
<keyword evidence="8" id="KW-0408">Iron</keyword>
<dbReference type="Proteomes" id="UP000031465">
    <property type="component" value="Unassembled WGS sequence"/>
</dbReference>
<proteinExistence type="inferred from homology"/>
<dbReference type="GO" id="GO:0016020">
    <property type="term" value="C:membrane"/>
    <property type="evidence" value="ECO:0007669"/>
    <property type="project" value="UniProtKB-SubCell"/>
</dbReference>
<keyword evidence="3" id="KW-0444">Lipid biosynthesis</keyword>
<comment type="caution">
    <text evidence="14">The sequence shown here is derived from an EMBL/GenBank/DDBJ whole genome shotgun (WGS) entry which is preliminary data.</text>
</comment>
<dbReference type="AlphaFoldDB" id="A0A0C1H8W6"/>
<dbReference type="CDD" id="cd03505">
    <property type="entry name" value="Delta9-FADS-like"/>
    <property type="match status" value="1"/>
</dbReference>
<evidence type="ECO:0000256" key="6">
    <source>
        <dbReference type="ARBA" id="ARBA00022989"/>
    </source>
</evidence>
<evidence type="ECO:0000256" key="8">
    <source>
        <dbReference type="ARBA" id="ARBA00023004"/>
    </source>
</evidence>
<evidence type="ECO:0000256" key="2">
    <source>
        <dbReference type="ARBA" id="ARBA00008749"/>
    </source>
</evidence>
<organism evidence="14 15">
    <name type="scientific">Candidatus Protochlamydia amoebophila</name>
    <dbReference type="NCBI Taxonomy" id="362787"/>
    <lineage>
        <taxon>Bacteria</taxon>
        <taxon>Pseudomonadati</taxon>
        <taxon>Chlamydiota</taxon>
        <taxon>Chlamydiia</taxon>
        <taxon>Parachlamydiales</taxon>
        <taxon>Parachlamydiaceae</taxon>
        <taxon>Candidatus Protochlamydia</taxon>
    </lineage>
</organism>
<keyword evidence="7" id="KW-0560">Oxidoreductase</keyword>
<evidence type="ECO:0000256" key="11">
    <source>
        <dbReference type="ARBA" id="ARBA00023160"/>
    </source>
</evidence>
<dbReference type="PRINTS" id="PR00075">
    <property type="entry name" value="FACDDSATRASE"/>
</dbReference>
<feature type="domain" description="Fatty acid desaturase" evidence="13">
    <location>
        <begin position="28"/>
        <end position="126"/>
    </location>
</feature>
<gene>
    <name evidence="14" type="ORF">DB44_DY00120</name>
</gene>
<evidence type="ECO:0000256" key="7">
    <source>
        <dbReference type="ARBA" id="ARBA00023002"/>
    </source>
</evidence>
<dbReference type="InterPro" id="IPR005804">
    <property type="entry name" value="FA_desaturase_dom"/>
</dbReference>
<evidence type="ECO:0000256" key="5">
    <source>
        <dbReference type="ARBA" id="ARBA00022832"/>
    </source>
</evidence>
<evidence type="ECO:0000256" key="1">
    <source>
        <dbReference type="ARBA" id="ARBA00004141"/>
    </source>
</evidence>
<evidence type="ECO:0000259" key="13">
    <source>
        <dbReference type="Pfam" id="PF00487"/>
    </source>
</evidence>
<keyword evidence="6 12" id="KW-1133">Transmembrane helix</keyword>
<evidence type="ECO:0000256" key="10">
    <source>
        <dbReference type="ARBA" id="ARBA00023136"/>
    </source>
</evidence>
<reference evidence="14 15" key="1">
    <citation type="journal article" date="2014" name="Mol. Biol. Evol.">
        <title>Massive expansion of Ubiquitination-related gene families within the Chlamydiae.</title>
        <authorList>
            <person name="Domman D."/>
            <person name="Collingro A."/>
            <person name="Lagkouvardos I."/>
            <person name="Gehre L."/>
            <person name="Weinmaier T."/>
            <person name="Rattei T."/>
            <person name="Subtil A."/>
            <person name="Horn M."/>
        </authorList>
    </citation>
    <scope>NUCLEOTIDE SEQUENCE [LARGE SCALE GENOMIC DNA]</scope>
    <source>
        <strain evidence="14 15">EI2</strain>
    </source>
</reference>
<keyword evidence="10 12" id="KW-0472">Membrane</keyword>
<dbReference type="PATRIC" id="fig|362787.3.peg.1536"/>
<protein>
    <submittedName>
        <fullName evidence="14">Putative eucaryotic stearoyl-CoA 9-desaturase</fullName>
    </submittedName>
</protein>
<name>A0A0C1H8W6_9BACT</name>
<dbReference type="Pfam" id="PF00487">
    <property type="entry name" value="FA_desaturase"/>
    <property type="match status" value="1"/>
</dbReference>
<keyword evidence="9" id="KW-0443">Lipid metabolism</keyword>
<comment type="similarity">
    <text evidence="2">Belongs to the fatty acid desaturase type 2 family.</text>
</comment>
<dbReference type="PANTHER" id="PTHR11351">
    <property type="entry name" value="ACYL-COA DESATURASE"/>
    <property type="match status" value="1"/>
</dbReference>
<dbReference type="GO" id="GO:0006633">
    <property type="term" value="P:fatty acid biosynthetic process"/>
    <property type="evidence" value="ECO:0007669"/>
    <property type="project" value="UniProtKB-KW"/>
</dbReference>
<evidence type="ECO:0000256" key="3">
    <source>
        <dbReference type="ARBA" id="ARBA00022516"/>
    </source>
</evidence>
<evidence type="ECO:0000313" key="15">
    <source>
        <dbReference type="Proteomes" id="UP000031465"/>
    </source>
</evidence>
<dbReference type="GO" id="GO:0016717">
    <property type="term" value="F:oxidoreductase activity, acting on paired donors, with oxidation of a pair of donors resulting in the reduction of molecular oxygen to two molecules of water"/>
    <property type="evidence" value="ECO:0007669"/>
    <property type="project" value="InterPro"/>
</dbReference>
<keyword evidence="5" id="KW-0276">Fatty acid metabolism</keyword>
<dbReference type="PANTHER" id="PTHR11351:SF31">
    <property type="entry name" value="DESATURASE 1, ISOFORM A-RELATED"/>
    <property type="match status" value="1"/>
</dbReference>
<accession>A0A0C1H8W6</accession>
<evidence type="ECO:0000313" key="14">
    <source>
        <dbReference type="EMBL" id="KIC71323.1"/>
    </source>
</evidence>
<keyword evidence="11" id="KW-0275">Fatty acid biosynthesis</keyword>
<evidence type="ECO:0000256" key="4">
    <source>
        <dbReference type="ARBA" id="ARBA00022692"/>
    </source>
</evidence>
<evidence type="ECO:0000256" key="12">
    <source>
        <dbReference type="SAM" id="Phobius"/>
    </source>
</evidence>
<keyword evidence="4 12" id="KW-0812">Transmembrane</keyword>